<accession>A0A7X1FNJ2</accession>
<gene>
    <name evidence="2" type="ORF">H7F51_00675</name>
</gene>
<dbReference type="Proteomes" id="UP000566813">
    <property type="component" value="Unassembled WGS sequence"/>
</dbReference>
<keyword evidence="2" id="KW-0456">Lyase</keyword>
<name>A0A7X1FNJ2_9SPHN</name>
<proteinExistence type="predicted"/>
<dbReference type="SUPFAM" id="SSF48557">
    <property type="entry name" value="L-aspartase-like"/>
    <property type="match status" value="1"/>
</dbReference>
<dbReference type="Gene3D" id="1.20.200.10">
    <property type="entry name" value="Fumarase/aspartase (Central domain)"/>
    <property type="match status" value="1"/>
</dbReference>
<sequence>MRNRSAWLALTALAAVMAPAAQAAPAPPPAIAAPAGWTPAQHDAAARTIVLTGRGMSVDDVMAVARHGAKVAYAPEAVESMAVSYGLLLEGAAQGVPIYWFNRGSGAARETVIFAGDPETPENREKISASQLRAFRNGAASGYPPEIADEELVRAIMAVRANGITHNAPSAPLAKMLVDFLNLGITPVVQSRGTVGEGDLAQLGNIGAAMVGAGEVWFRGSRMPAAEALKRAGLTPLAPFAADSNALTSSNAYATAQGVLLVDAARRLLDWADVAYAFDLSGMNSSLTPLATPVQADRPDPWLNWHAARMREMLRGSYLFETDPKRIIQDPESLRASSIRHASAWAAWDRLRRSVEFQLNSSDHNPVVRAGLTPESSWDLATPQMMQYFVKGGPRSKGQSGYILSNANWDPYPLANDVEAFSVAMANLDVAVLNRMQRFTNTMFTVIKANDVLPSPGGPIGGYTPVDLWQEIQSLAVPIAAEGNAWVEGVEDLQAQTRLKLERARKLVDTSAGLVQFDLANGAKWVDVRKAQEPARRFGGGVEAALPKFRAVFPLGASVAPGAVQRWMSDNDAAVLVPAGPARPAGDGR</sequence>
<keyword evidence="1" id="KW-0732">Signal</keyword>
<dbReference type="GO" id="GO:0016841">
    <property type="term" value="F:ammonia-lyase activity"/>
    <property type="evidence" value="ECO:0007669"/>
    <property type="project" value="UniProtKB-ARBA"/>
</dbReference>
<evidence type="ECO:0000313" key="2">
    <source>
        <dbReference type="EMBL" id="MBC2664023.1"/>
    </source>
</evidence>
<evidence type="ECO:0000256" key="1">
    <source>
        <dbReference type="SAM" id="SignalP"/>
    </source>
</evidence>
<reference evidence="2 3" key="1">
    <citation type="submission" date="2020-08" db="EMBL/GenBank/DDBJ databases">
        <title>The genome sequence of type strain Novosphingobium flavum NBRC 111647.</title>
        <authorList>
            <person name="Liu Y."/>
        </authorList>
    </citation>
    <scope>NUCLEOTIDE SEQUENCE [LARGE SCALE GENOMIC DNA]</scope>
    <source>
        <strain evidence="2 3">NBRC 111647</strain>
    </source>
</reference>
<dbReference type="InterPro" id="IPR001106">
    <property type="entry name" value="Aromatic_Lyase"/>
</dbReference>
<dbReference type="InterPro" id="IPR008948">
    <property type="entry name" value="L-Aspartase-like"/>
</dbReference>
<dbReference type="PANTHER" id="PTHR10362">
    <property type="entry name" value="HISTIDINE AMMONIA-LYASE"/>
    <property type="match status" value="1"/>
</dbReference>
<keyword evidence="3" id="KW-1185">Reference proteome</keyword>
<evidence type="ECO:0000313" key="3">
    <source>
        <dbReference type="Proteomes" id="UP000566813"/>
    </source>
</evidence>
<dbReference type="InterPro" id="IPR024083">
    <property type="entry name" value="Fumarase/histidase_N"/>
</dbReference>
<protein>
    <submittedName>
        <fullName evidence="2">Aromatic amino acid lyase</fullName>
    </submittedName>
</protein>
<dbReference type="Pfam" id="PF00221">
    <property type="entry name" value="Lyase_aromatic"/>
    <property type="match status" value="1"/>
</dbReference>
<comment type="caution">
    <text evidence="2">The sequence shown here is derived from an EMBL/GenBank/DDBJ whole genome shotgun (WGS) entry which is preliminary data.</text>
</comment>
<feature type="chain" id="PRO_5031072085" evidence="1">
    <location>
        <begin position="24"/>
        <end position="589"/>
    </location>
</feature>
<dbReference type="Gene3D" id="1.10.275.10">
    <property type="entry name" value="Fumarase/aspartase (N-terminal domain)"/>
    <property type="match status" value="1"/>
</dbReference>
<feature type="signal peptide" evidence="1">
    <location>
        <begin position="1"/>
        <end position="23"/>
    </location>
</feature>
<dbReference type="RefSeq" id="WP_185662281.1">
    <property type="nucleotide sequence ID" value="NZ_JACLAW010000001.1"/>
</dbReference>
<dbReference type="EMBL" id="JACLAW010000001">
    <property type="protein sequence ID" value="MBC2664023.1"/>
    <property type="molecule type" value="Genomic_DNA"/>
</dbReference>
<organism evidence="2 3">
    <name type="scientific">Novosphingobium flavum</name>
    <dbReference type="NCBI Taxonomy" id="1778672"/>
    <lineage>
        <taxon>Bacteria</taxon>
        <taxon>Pseudomonadati</taxon>
        <taxon>Pseudomonadota</taxon>
        <taxon>Alphaproteobacteria</taxon>
        <taxon>Sphingomonadales</taxon>
        <taxon>Sphingomonadaceae</taxon>
        <taxon>Novosphingobium</taxon>
    </lineage>
</organism>
<dbReference type="AlphaFoldDB" id="A0A7X1FNJ2"/>